<evidence type="ECO:0000256" key="1">
    <source>
        <dbReference type="SAM" id="SignalP"/>
    </source>
</evidence>
<dbReference type="Pfam" id="PF14086">
    <property type="entry name" value="DUF4266"/>
    <property type="match status" value="1"/>
</dbReference>
<evidence type="ECO:0000313" key="4">
    <source>
        <dbReference type="Proteomes" id="UP000806077"/>
    </source>
</evidence>
<dbReference type="RefSeq" id="WP_101907474.1">
    <property type="nucleotide sequence ID" value="NZ_JAJHTL010000001.1"/>
</dbReference>
<accession>A0AAP1RE97</accession>
<dbReference type="AlphaFoldDB" id="A0AAP1RE97"/>
<keyword evidence="4" id="KW-1185">Reference proteome</keyword>
<dbReference type="Proteomes" id="UP000806077">
    <property type="component" value="Unassembled WGS sequence"/>
</dbReference>
<dbReference type="GeneID" id="86942333"/>
<sequence length="73" mass="7662">MKNILYKLILFTAILAGMSSCTSVKAYQSQFVSDYYMEQGPLSIESLSSSGFSYREGVSGGEGGKVGGGCGCN</sequence>
<dbReference type="PROSITE" id="PS51257">
    <property type="entry name" value="PROKAR_LIPOPROTEIN"/>
    <property type="match status" value="1"/>
</dbReference>
<dbReference type="InterPro" id="IPR025362">
    <property type="entry name" value="DUF4266"/>
</dbReference>
<name>A0AAP1RE97_9FLAO</name>
<feature type="chain" id="PRO_5042964909" evidence="1">
    <location>
        <begin position="27"/>
        <end position="73"/>
    </location>
</feature>
<evidence type="ECO:0000259" key="2">
    <source>
        <dbReference type="Pfam" id="PF14086"/>
    </source>
</evidence>
<dbReference type="EMBL" id="WXXV01000002">
    <property type="protein sequence ID" value="MBE7694442.1"/>
    <property type="molecule type" value="Genomic_DNA"/>
</dbReference>
<gene>
    <name evidence="3" type="ORF">F7645_03230</name>
</gene>
<feature type="signal peptide" evidence="1">
    <location>
        <begin position="1"/>
        <end position="26"/>
    </location>
</feature>
<comment type="caution">
    <text evidence="3">The sequence shown here is derived from an EMBL/GenBank/DDBJ whole genome shotgun (WGS) entry which is preliminary data.</text>
</comment>
<feature type="domain" description="DUF4266" evidence="2">
    <location>
        <begin position="24"/>
        <end position="73"/>
    </location>
</feature>
<evidence type="ECO:0000313" key="3">
    <source>
        <dbReference type="EMBL" id="MBE7694442.1"/>
    </source>
</evidence>
<organism evidence="3 4">
    <name type="scientific">Tenacibaculum finnmarkense genomovar finnmarkense</name>
    <dbReference type="NCBI Taxonomy" id="1458503"/>
    <lineage>
        <taxon>Bacteria</taxon>
        <taxon>Pseudomonadati</taxon>
        <taxon>Bacteroidota</taxon>
        <taxon>Flavobacteriia</taxon>
        <taxon>Flavobacteriales</taxon>
        <taxon>Flavobacteriaceae</taxon>
        <taxon>Tenacibaculum</taxon>
        <taxon>Tenacibaculum finnmarkense</taxon>
    </lineage>
</organism>
<reference evidence="3 4" key="1">
    <citation type="journal article" date="2020" name="Int. J. Syst. Evol. Microbiol.">
        <title>Tenacibaculum piscium sp. nov., isolated from skin ulcers of sea-farmed fish, and description of Tenacibaculum finnmarkense sp. nov. with subdivision into genomovars finnmarkense and ulcerans.</title>
        <authorList>
            <person name="Olsen A.B."/>
            <person name="Spilsberg B."/>
            <person name="Nilsen H.K."/>
            <person name="Lagesen K."/>
            <person name="Gulla S."/>
            <person name="Avendano-Herrera R."/>
            <person name="Irgang R."/>
            <person name="Duchaud E."/>
            <person name="Colquhoun D.J."/>
        </authorList>
    </citation>
    <scope>NUCLEOTIDE SEQUENCE [LARGE SCALE GENOMIC DNA]</scope>
    <source>
        <strain evidence="3 4">TNO037</strain>
    </source>
</reference>
<protein>
    <submittedName>
        <fullName evidence="3">DUF4266 domain-containing protein</fullName>
    </submittedName>
</protein>
<keyword evidence="1" id="KW-0732">Signal</keyword>
<proteinExistence type="predicted"/>